<dbReference type="GO" id="GO:0006281">
    <property type="term" value="P:DNA repair"/>
    <property type="evidence" value="ECO:0007669"/>
    <property type="project" value="UniProtKB-KW"/>
</dbReference>
<keyword evidence="6" id="KW-0378">Hydrolase</keyword>
<dbReference type="GO" id="GO:0046872">
    <property type="term" value="F:metal ion binding"/>
    <property type="evidence" value="ECO:0007669"/>
    <property type="project" value="UniProtKB-KW"/>
</dbReference>
<dbReference type="InterPro" id="IPR036691">
    <property type="entry name" value="Endo/exonu/phosph_ase_sf"/>
</dbReference>
<dbReference type="Gene3D" id="3.60.10.10">
    <property type="entry name" value="Endonuclease/exonuclease/phosphatase"/>
    <property type="match status" value="1"/>
</dbReference>
<dbReference type="RefSeq" id="WP_102189976.1">
    <property type="nucleotide sequence ID" value="NZ_PNGT01000006.1"/>
</dbReference>
<keyword evidence="10" id="KW-0255">Endonuclease</keyword>
<evidence type="ECO:0000256" key="7">
    <source>
        <dbReference type="ARBA" id="ARBA00022842"/>
    </source>
</evidence>
<dbReference type="Pfam" id="PF03372">
    <property type="entry name" value="Exo_endo_phos"/>
    <property type="match status" value="1"/>
</dbReference>
<evidence type="ECO:0000256" key="2">
    <source>
        <dbReference type="ARBA" id="ARBA00001946"/>
    </source>
</evidence>
<keyword evidence="5" id="KW-0227">DNA damage</keyword>
<evidence type="ECO:0000256" key="6">
    <source>
        <dbReference type="ARBA" id="ARBA00022801"/>
    </source>
</evidence>
<evidence type="ECO:0000313" key="11">
    <source>
        <dbReference type="Proteomes" id="UP000235670"/>
    </source>
</evidence>
<dbReference type="SUPFAM" id="SSF56219">
    <property type="entry name" value="DNase I-like"/>
    <property type="match status" value="1"/>
</dbReference>
<accession>A0A2N6SE47</accession>
<proteinExistence type="predicted"/>
<dbReference type="InterPro" id="IPR005135">
    <property type="entry name" value="Endo/exonuclease/phosphatase"/>
</dbReference>
<dbReference type="PANTHER" id="PTHR15822">
    <property type="entry name" value="TRAF AND TNF RECEPTOR-ASSOCIATED PROTEIN"/>
    <property type="match status" value="1"/>
</dbReference>
<evidence type="ECO:0000259" key="9">
    <source>
        <dbReference type="Pfam" id="PF03372"/>
    </source>
</evidence>
<feature type="domain" description="Endonuclease/exonuclease/phosphatase" evidence="9">
    <location>
        <begin position="63"/>
        <end position="258"/>
    </location>
</feature>
<reference evidence="10 11" key="1">
    <citation type="submission" date="2017-09" db="EMBL/GenBank/DDBJ databases">
        <title>Bacterial strain isolated from the female urinary microbiota.</title>
        <authorList>
            <person name="Thomas-White K."/>
            <person name="Kumar N."/>
            <person name="Forster S."/>
            <person name="Putonti C."/>
            <person name="Lawley T."/>
            <person name="Wolfe A.J."/>
        </authorList>
    </citation>
    <scope>NUCLEOTIDE SEQUENCE [LARGE SCALE GENOMIC DNA]</scope>
    <source>
        <strain evidence="10 11">UMB0186</strain>
    </source>
</reference>
<dbReference type="EMBL" id="PNGT01000006">
    <property type="protein sequence ID" value="PMC52157.1"/>
    <property type="molecule type" value="Genomic_DNA"/>
</dbReference>
<dbReference type="Proteomes" id="UP000235670">
    <property type="component" value="Unassembled WGS sequence"/>
</dbReference>
<gene>
    <name evidence="10" type="ORF">CJ218_06065</name>
</gene>
<name>A0A2N6SE47_9BACL</name>
<comment type="cofactor">
    <cofactor evidence="2">
        <name>Mg(2+)</name>
        <dbReference type="ChEBI" id="CHEBI:18420"/>
    </cofactor>
</comment>
<dbReference type="OrthoDB" id="7616949at2"/>
<dbReference type="GO" id="GO:0016791">
    <property type="term" value="F:phosphatase activity"/>
    <property type="evidence" value="ECO:0007669"/>
    <property type="project" value="InterPro"/>
</dbReference>
<comment type="caution">
    <text evidence="10">The sequence shown here is derived from an EMBL/GenBank/DDBJ whole genome shotgun (WGS) entry which is preliminary data.</text>
</comment>
<keyword evidence="7" id="KW-0460">Magnesium</keyword>
<comment type="cofactor">
    <cofactor evidence="1">
        <name>Mn(2+)</name>
        <dbReference type="ChEBI" id="CHEBI:29035"/>
    </cofactor>
</comment>
<evidence type="ECO:0000256" key="3">
    <source>
        <dbReference type="ARBA" id="ARBA00022722"/>
    </source>
</evidence>
<dbReference type="InterPro" id="IPR051547">
    <property type="entry name" value="TDP2-like"/>
</dbReference>
<keyword evidence="3" id="KW-0540">Nuclease</keyword>
<evidence type="ECO:0000256" key="5">
    <source>
        <dbReference type="ARBA" id="ARBA00022763"/>
    </source>
</evidence>
<dbReference type="AlphaFoldDB" id="A0A2N6SE47"/>
<evidence type="ECO:0000313" key="10">
    <source>
        <dbReference type="EMBL" id="PMC52157.1"/>
    </source>
</evidence>
<organism evidence="10 11">
    <name type="scientific">Gemella sanguinis</name>
    <dbReference type="NCBI Taxonomy" id="84135"/>
    <lineage>
        <taxon>Bacteria</taxon>
        <taxon>Bacillati</taxon>
        <taxon>Bacillota</taxon>
        <taxon>Bacilli</taxon>
        <taxon>Bacillales</taxon>
        <taxon>Gemellaceae</taxon>
        <taxon>Gemella</taxon>
    </lineage>
</organism>
<dbReference type="STRING" id="84135.GCA_001052115_01064"/>
<protein>
    <submittedName>
        <fullName evidence="10">Endonuclease</fullName>
    </submittedName>
</protein>
<keyword evidence="4" id="KW-0479">Metal-binding</keyword>
<keyword evidence="8" id="KW-0234">DNA repair</keyword>
<evidence type="ECO:0000256" key="4">
    <source>
        <dbReference type="ARBA" id="ARBA00022723"/>
    </source>
</evidence>
<evidence type="ECO:0000256" key="8">
    <source>
        <dbReference type="ARBA" id="ARBA00023204"/>
    </source>
</evidence>
<dbReference type="GO" id="GO:0004519">
    <property type="term" value="F:endonuclease activity"/>
    <property type="evidence" value="ECO:0007669"/>
    <property type="project" value="UniProtKB-KW"/>
</dbReference>
<dbReference type="PANTHER" id="PTHR15822:SF4">
    <property type="entry name" value="TYROSYL-DNA PHOSPHODIESTERASE 2"/>
    <property type="match status" value="1"/>
</dbReference>
<evidence type="ECO:0000256" key="1">
    <source>
        <dbReference type="ARBA" id="ARBA00001936"/>
    </source>
</evidence>
<dbReference type="GO" id="GO:0046856">
    <property type="term" value="P:phosphatidylinositol dephosphorylation"/>
    <property type="evidence" value="ECO:0007669"/>
    <property type="project" value="InterPro"/>
</dbReference>
<sequence>MKKLFKIFGSILLTLVLCFGALVGYLMATEYKPQDVEVLTLQNTIKQQSETVQVGKEYSAFDWNIGYAGLDKDEDFFMDGGKMVLPLDKAHVEENIKNIAQIIKDENADITLLQEVDEDSKRSYNINQVSYLDKELGLNSILAYNFKVKYIPYPWPTLGKVNSGIYTATKYNVDRAERYQMPIPFTFPEKLANLKRGFSVIYSKVENSDKQLVIINAHFDAYDKENKGKIAQTKQLVEFVQKEYKKGNYVLVGADFNQSLKTLSKEEINKVPEDLWRAENFDKSLIPEGFKLVYDESKNSARLNNKPYVSGSEGTYGFIIDGYMVSDNIEVVSVETLGQDYRYSDHNPVRLKYKLK</sequence>